<dbReference type="InterPro" id="IPR006189">
    <property type="entry name" value="CHASE_dom"/>
</dbReference>
<dbReference type="Proteomes" id="UP001549799">
    <property type="component" value="Unassembled WGS sequence"/>
</dbReference>
<evidence type="ECO:0000256" key="10">
    <source>
        <dbReference type="ARBA" id="ARBA00022989"/>
    </source>
</evidence>
<dbReference type="PANTHER" id="PTHR41523">
    <property type="entry name" value="TWO-COMPONENT SYSTEM SENSOR PROTEIN"/>
    <property type="match status" value="1"/>
</dbReference>
<proteinExistence type="predicted"/>
<dbReference type="RefSeq" id="WP_354613741.1">
    <property type="nucleotide sequence ID" value="NZ_JBEXAE010000001.1"/>
</dbReference>
<sequence>MFGKEKFKYLIIIFLGGLASCYLFYSANQRQVTQNNFIINNAITRANLKFNKELGKANIVMESMAFFFKYNDSVSLELFEEFTNPFIIGLPGIKALEWAPRIADENKLLFEDSLKRVFDSTIRISKVDSISGLGLVDKKKYYFPVEFTNPVSHLKNVIGVDLSSDSRNNFTLALANRTKNIVFSQPIKLITAEKEDHYGFLVLKAVYGSKENEVVGYVLGVYDMTEYIAKILDTELKVLDIVIVDEDQNKAPLFSSFDQSKALDLTTTLQKKALNVANRKWHVQYFAKDLYATFPHTIESYFLLLFGFVITSLIGFIVFRNDNYQHTLENRVSLRTKELENSNKEKLNLLQEIHHRVKNNLQMTSSLINIQKRKLTNKEAITALEDSQSRIMAIALTHQKIYQDDNSKTVNLKDYLSDLMVYQRKLLPTVNYTITCPEIHLNLDVAVPIGLILSELVTNALKHAFEISSDDNQLHILVTQEESGARLILIRLTDNGKGLPKDFDPEKTKGIGFRIINSLCKQISAQMNYTSDENGTTFILSVKNLENII</sequence>
<dbReference type="EC" id="2.7.13.3" evidence="3"/>
<dbReference type="InterPro" id="IPR036890">
    <property type="entry name" value="HATPase_C_sf"/>
</dbReference>
<feature type="transmembrane region" description="Helical" evidence="12">
    <location>
        <begin position="7"/>
        <end position="25"/>
    </location>
</feature>
<keyword evidence="10 12" id="KW-1133">Transmembrane helix</keyword>
<evidence type="ECO:0000256" key="3">
    <source>
        <dbReference type="ARBA" id="ARBA00012438"/>
    </source>
</evidence>
<organism evidence="14 15">
    <name type="scientific">Sediminicola arcticus</name>
    <dbReference type="NCBI Taxonomy" id="1574308"/>
    <lineage>
        <taxon>Bacteria</taxon>
        <taxon>Pseudomonadati</taxon>
        <taxon>Bacteroidota</taxon>
        <taxon>Flavobacteriia</taxon>
        <taxon>Flavobacteriales</taxon>
        <taxon>Flavobacteriaceae</taxon>
        <taxon>Sediminicola</taxon>
    </lineage>
</organism>
<evidence type="ECO:0000259" key="13">
    <source>
        <dbReference type="PROSITE" id="PS50839"/>
    </source>
</evidence>
<dbReference type="SUPFAM" id="SSF55874">
    <property type="entry name" value="ATPase domain of HSP90 chaperone/DNA topoisomerase II/histidine kinase"/>
    <property type="match status" value="1"/>
</dbReference>
<evidence type="ECO:0000256" key="2">
    <source>
        <dbReference type="ARBA" id="ARBA00004370"/>
    </source>
</evidence>
<evidence type="ECO:0000256" key="11">
    <source>
        <dbReference type="ARBA" id="ARBA00023136"/>
    </source>
</evidence>
<dbReference type="Pfam" id="PF03924">
    <property type="entry name" value="CHASE"/>
    <property type="match status" value="1"/>
</dbReference>
<dbReference type="Pfam" id="PF02518">
    <property type="entry name" value="HATPase_c"/>
    <property type="match status" value="1"/>
</dbReference>
<dbReference type="InterPro" id="IPR042240">
    <property type="entry name" value="CHASE_sf"/>
</dbReference>
<dbReference type="Pfam" id="PF07568">
    <property type="entry name" value="HisKA_2"/>
    <property type="match status" value="1"/>
</dbReference>
<comment type="caution">
    <text evidence="14">The sequence shown here is derived from an EMBL/GenBank/DDBJ whole genome shotgun (WGS) entry which is preliminary data.</text>
</comment>
<evidence type="ECO:0000256" key="5">
    <source>
        <dbReference type="ARBA" id="ARBA00022679"/>
    </source>
</evidence>
<dbReference type="InterPro" id="IPR011495">
    <property type="entry name" value="Sig_transdc_His_kin_sub2_dim/P"/>
</dbReference>
<dbReference type="InterPro" id="IPR003594">
    <property type="entry name" value="HATPase_dom"/>
</dbReference>
<gene>
    <name evidence="14" type="ORF">ABXZ36_01770</name>
</gene>
<dbReference type="EMBL" id="JBEXAE010000001">
    <property type="protein sequence ID" value="MET6989372.1"/>
    <property type="molecule type" value="Genomic_DNA"/>
</dbReference>
<keyword evidence="5" id="KW-0808">Transferase</keyword>
<keyword evidence="8" id="KW-0418">Kinase</keyword>
<comment type="catalytic activity">
    <reaction evidence="1">
        <text>ATP + protein L-histidine = ADP + protein N-phospho-L-histidine.</text>
        <dbReference type="EC" id="2.7.13.3"/>
    </reaction>
</comment>
<keyword evidence="4" id="KW-0597">Phosphoprotein</keyword>
<dbReference type="SMART" id="SM01079">
    <property type="entry name" value="CHASE"/>
    <property type="match status" value="1"/>
</dbReference>
<keyword evidence="15" id="KW-1185">Reference proteome</keyword>
<feature type="domain" description="CHASE" evidence="13">
    <location>
        <begin position="70"/>
        <end position="284"/>
    </location>
</feature>
<evidence type="ECO:0000256" key="8">
    <source>
        <dbReference type="ARBA" id="ARBA00022777"/>
    </source>
</evidence>
<protein>
    <recommendedName>
        <fullName evidence="3">histidine kinase</fullName>
        <ecNumber evidence="3">2.7.13.3</ecNumber>
    </recommendedName>
</protein>
<evidence type="ECO:0000313" key="15">
    <source>
        <dbReference type="Proteomes" id="UP001549799"/>
    </source>
</evidence>
<feature type="transmembrane region" description="Helical" evidence="12">
    <location>
        <begin position="301"/>
        <end position="319"/>
    </location>
</feature>
<evidence type="ECO:0000256" key="9">
    <source>
        <dbReference type="ARBA" id="ARBA00022840"/>
    </source>
</evidence>
<keyword evidence="7" id="KW-0547">Nucleotide-binding</keyword>
<evidence type="ECO:0000256" key="6">
    <source>
        <dbReference type="ARBA" id="ARBA00022692"/>
    </source>
</evidence>
<comment type="subcellular location">
    <subcellularLocation>
        <location evidence="2">Membrane</location>
    </subcellularLocation>
</comment>
<dbReference type="SMART" id="SM00387">
    <property type="entry name" value="HATPase_c"/>
    <property type="match status" value="1"/>
</dbReference>
<keyword evidence="11 12" id="KW-0472">Membrane</keyword>
<evidence type="ECO:0000256" key="4">
    <source>
        <dbReference type="ARBA" id="ARBA00022553"/>
    </source>
</evidence>
<keyword evidence="9" id="KW-0067">ATP-binding</keyword>
<reference evidence="14 15" key="1">
    <citation type="submission" date="2024-07" db="EMBL/GenBank/DDBJ databases">
        <title>The genome sequence of type strain Sediminicola arcticus GDMCC 1.2805.</title>
        <authorList>
            <person name="Liu Y."/>
        </authorList>
    </citation>
    <scope>NUCLEOTIDE SEQUENCE [LARGE SCALE GENOMIC DNA]</scope>
    <source>
        <strain evidence="14 15">GDMCC 1.2805</strain>
    </source>
</reference>
<dbReference type="PROSITE" id="PS51257">
    <property type="entry name" value="PROKAR_LIPOPROTEIN"/>
    <property type="match status" value="1"/>
</dbReference>
<dbReference type="PROSITE" id="PS50839">
    <property type="entry name" value="CHASE"/>
    <property type="match status" value="1"/>
</dbReference>
<keyword evidence="6 12" id="KW-0812">Transmembrane</keyword>
<evidence type="ECO:0000256" key="1">
    <source>
        <dbReference type="ARBA" id="ARBA00000085"/>
    </source>
</evidence>
<dbReference type="PANTHER" id="PTHR41523:SF8">
    <property type="entry name" value="ETHYLENE RESPONSE SENSOR PROTEIN"/>
    <property type="match status" value="1"/>
</dbReference>
<evidence type="ECO:0000313" key="14">
    <source>
        <dbReference type="EMBL" id="MET6989372.1"/>
    </source>
</evidence>
<evidence type="ECO:0000256" key="7">
    <source>
        <dbReference type="ARBA" id="ARBA00022741"/>
    </source>
</evidence>
<dbReference type="Gene3D" id="3.30.450.350">
    <property type="entry name" value="CHASE domain"/>
    <property type="match status" value="1"/>
</dbReference>
<dbReference type="Gene3D" id="3.30.565.10">
    <property type="entry name" value="Histidine kinase-like ATPase, C-terminal domain"/>
    <property type="match status" value="1"/>
</dbReference>
<name>A0ABV2SRM9_9FLAO</name>
<evidence type="ECO:0000256" key="12">
    <source>
        <dbReference type="SAM" id="Phobius"/>
    </source>
</evidence>
<dbReference type="Gene3D" id="3.30.450.20">
    <property type="entry name" value="PAS domain"/>
    <property type="match status" value="1"/>
</dbReference>
<accession>A0ABV2SRM9</accession>